<name>A0A2U4AXW8_TURTR</name>
<keyword evidence="2" id="KW-1185">Reference proteome</keyword>
<dbReference type="AlphaFoldDB" id="A0A2U4AXW8"/>
<proteinExistence type="predicted"/>
<feature type="compositionally biased region" description="Basic residues" evidence="1">
    <location>
        <begin position="110"/>
        <end position="122"/>
    </location>
</feature>
<protein>
    <submittedName>
        <fullName evidence="3">Uncharacterized protein LOC109549168 isoform X1</fullName>
    </submittedName>
</protein>
<feature type="compositionally biased region" description="Polar residues" evidence="1">
    <location>
        <begin position="206"/>
        <end position="215"/>
    </location>
</feature>
<sequence length="215" mass="23602">MATLINENRKGIAAPLVHPSQEAQSTDVFAKDLGPAGCDRGSVCNRETWQPRGSLLGSRAMSCSEGFAVTPTAPLSICIPGRTCCRGPSLTGRLGGQEAWPFSRTFPGAPRRRPPGHRHPRRTVGPWARRDPGEGPPQPLWPLGCAPAAPPRGAGPGDLFSNLNLAGEWLNLIEELPSRQFSRNTYVFLNPKRKQSRNWHDRKNDYNSSARVRTY</sequence>
<dbReference type="RefSeq" id="XP_019785807.1">
    <property type="nucleotide sequence ID" value="XM_019930248.2"/>
</dbReference>
<evidence type="ECO:0000313" key="2">
    <source>
        <dbReference type="Proteomes" id="UP000245320"/>
    </source>
</evidence>
<organism evidence="2 3">
    <name type="scientific">Tursiops truncatus</name>
    <name type="common">Atlantic bottle-nosed dolphin</name>
    <name type="synonym">Delphinus truncatus</name>
    <dbReference type="NCBI Taxonomy" id="9739"/>
    <lineage>
        <taxon>Eukaryota</taxon>
        <taxon>Metazoa</taxon>
        <taxon>Chordata</taxon>
        <taxon>Craniata</taxon>
        <taxon>Vertebrata</taxon>
        <taxon>Euteleostomi</taxon>
        <taxon>Mammalia</taxon>
        <taxon>Eutheria</taxon>
        <taxon>Laurasiatheria</taxon>
        <taxon>Artiodactyla</taxon>
        <taxon>Whippomorpha</taxon>
        <taxon>Cetacea</taxon>
        <taxon>Odontoceti</taxon>
        <taxon>Delphinidae</taxon>
        <taxon>Tursiops</taxon>
    </lineage>
</organism>
<accession>A0A2U4AXW8</accession>
<gene>
    <name evidence="3" type="primary">LOC109549168</name>
</gene>
<dbReference type="InParanoid" id="A0A2U4AXW8"/>
<evidence type="ECO:0000256" key="1">
    <source>
        <dbReference type="SAM" id="MobiDB-lite"/>
    </source>
</evidence>
<reference evidence="3" key="1">
    <citation type="submission" date="2025-08" db="UniProtKB">
        <authorList>
            <consortium name="RefSeq"/>
        </authorList>
    </citation>
    <scope>IDENTIFICATION</scope>
    <source>
        <tissue evidence="3">Spleen</tissue>
    </source>
</reference>
<feature type="region of interest" description="Disordered" evidence="1">
    <location>
        <begin position="96"/>
        <end position="137"/>
    </location>
</feature>
<feature type="region of interest" description="Disordered" evidence="1">
    <location>
        <begin position="194"/>
        <end position="215"/>
    </location>
</feature>
<dbReference type="Proteomes" id="UP000245320">
    <property type="component" value="Chromosome 9"/>
</dbReference>
<evidence type="ECO:0000313" key="3">
    <source>
        <dbReference type="RefSeq" id="XP_019785807.1"/>
    </source>
</evidence>